<accession>A0AA37L5T7</accession>
<proteinExistence type="predicted"/>
<feature type="region of interest" description="Disordered" evidence="1">
    <location>
        <begin position="1"/>
        <end position="59"/>
    </location>
</feature>
<feature type="compositionally biased region" description="Low complexity" evidence="1">
    <location>
        <begin position="24"/>
        <end position="35"/>
    </location>
</feature>
<feature type="compositionally biased region" description="Basic and acidic residues" evidence="1">
    <location>
        <begin position="1"/>
        <end position="18"/>
    </location>
</feature>
<keyword evidence="3" id="KW-1185">Reference proteome</keyword>
<dbReference type="AlphaFoldDB" id="A0AA37L5T7"/>
<name>A0AA37L5T7_9PEZI</name>
<gene>
    <name evidence="2" type="ORF">ColSpa_00891</name>
</gene>
<dbReference type="EMBL" id="BQXU01000002">
    <property type="protein sequence ID" value="GKT40710.1"/>
    <property type="molecule type" value="Genomic_DNA"/>
</dbReference>
<evidence type="ECO:0000313" key="3">
    <source>
        <dbReference type="Proteomes" id="UP001055115"/>
    </source>
</evidence>
<organism evidence="2 3">
    <name type="scientific">Colletotrichum spaethianum</name>
    <dbReference type="NCBI Taxonomy" id="700344"/>
    <lineage>
        <taxon>Eukaryota</taxon>
        <taxon>Fungi</taxon>
        <taxon>Dikarya</taxon>
        <taxon>Ascomycota</taxon>
        <taxon>Pezizomycotina</taxon>
        <taxon>Sordariomycetes</taxon>
        <taxon>Hypocreomycetidae</taxon>
        <taxon>Glomerellales</taxon>
        <taxon>Glomerellaceae</taxon>
        <taxon>Colletotrichum</taxon>
        <taxon>Colletotrichum spaethianum species complex</taxon>
    </lineage>
</organism>
<dbReference type="RefSeq" id="XP_049123060.1">
    <property type="nucleotide sequence ID" value="XM_049267103.1"/>
</dbReference>
<feature type="compositionally biased region" description="Basic and acidic residues" evidence="1">
    <location>
        <begin position="38"/>
        <end position="47"/>
    </location>
</feature>
<comment type="caution">
    <text evidence="2">The sequence shown here is derived from an EMBL/GenBank/DDBJ whole genome shotgun (WGS) entry which is preliminary data.</text>
</comment>
<reference evidence="2 3" key="1">
    <citation type="submission" date="2022-03" db="EMBL/GenBank/DDBJ databases">
        <title>Genome data of Colletotrichum spp.</title>
        <authorList>
            <person name="Utami Y.D."/>
            <person name="Hiruma K."/>
        </authorList>
    </citation>
    <scope>NUCLEOTIDE SEQUENCE [LARGE SCALE GENOMIC DNA]</scope>
    <source>
        <strain evidence="2 3">MAFF 239500</strain>
    </source>
</reference>
<dbReference type="GeneID" id="73321693"/>
<protein>
    <submittedName>
        <fullName evidence="2">Uncharacterized protein</fullName>
    </submittedName>
</protein>
<sequence length="59" mass="6576">MREFNLDKRRPVHMHDLQEPVQLTSRSWSSTTSGSKFGGRDMQKETRATAGHCLTGSAG</sequence>
<dbReference type="Proteomes" id="UP001055115">
    <property type="component" value="Unassembled WGS sequence"/>
</dbReference>
<evidence type="ECO:0000256" key="1">
    <source>
        <dbReference type="SAM" id="MobiDB-lite"/>
    </source>
</evidence>
<evidence type="ECO:0000313" key="2">
    <source>
        <dbReference type="EMBL" id="GKT40710.1"/>
    </source>
</evidence>